<dbReference type="RefSeq" id="WP_142979667.1">
    <property type="nucleotide sequence ID" value="NZ_RKLU01000003.1"/>
</dbReference>
<dbReference type="PANTHER" id="PTHR43110">
    <property type="entry name" value="THIOL PEROXIDASE"/>
    <property type="match status" value="1"/>
</dbReference>
<dbReference type="Pfam" id="PF00578">
    <property type="entry name" value="AhpC-TSA"/>
    <property type="match status" value="1"/>
</dbReference>
<feature type="domain" description="Thioredoxin" evidence="3">
    <location>
        <begin position="2"/>
        <end position="170"/>
    </location>
</feature>
<accession>A0A8J8P9I0</accession>
<dbReference type="InterPro" id="IPR000866">
    <property type="entry name" value="AhpC/TSA"/>
</dbReference>
<name>A0A8J8P9I0_9EURY</name>
<proteinExistence type="predicted"/>
<dbReference type="Proteomes" id="UP000705823">
    <property type="component" value="Unassembled WGS sequence"/>
</dbReference>
<dbReference type="GO" id="GO:0016209">
    <property type="term" value="F:antioxidant activity"/>
    <property type="evidence" value="ECO:0007669"/>
    <property type="project" value="InterPro"/>
</dbReference>
<dbReference type="PANTHER" id="PTHR43110:SF1">
    <property type="entry name" value="THIOL PEROXIDASE"/>
    <property type="match status" value="1"/>
</dbReference>
<evidence type="ECO:0000259" key="3">
    <source>
        <dbReference type="PROSITE" id="PS51352"/>
    </source>
</evidence>
<dbReference type="InterPro" id="IPR036249">
    <property type="entry name" value="Thioredoxin-like_sf"/>
</dbReference>
<dbReference type="AlphaFoldDB" id="A0A8J8P9I0"/>
<dbReference type="Gene3D" id="3.40.30.10">
    <property type="entry name" value="Glutaredoxin"/>
    <property type="match status" value="1"/>
</dbReference>
<dbReference type="OrthoDB" id="6924at2157"/>
<evidence type="ECO:0000313" key="5">
    <source>
        <dbReference type="Proteomes" id="UP000705823"/>
    </source>
</evidence>
<evidence type="ECO:0000256" key="2">
    <source>
        <dbReference type="SAM" id="MobiDB-lite"/>
    </source>
</evidence>
<gene>
    <name evidence="4" type="ORF">EGH24_08175</name>
</gene>
<evidence type="ECO:0000256" key="1">
    <source>
        <dbReference type="ARBA" id="ARBA00023284"/>
    </source>
</evidence>
<dbReference type="EMBL" id="RKLU01000003">
    <property type="protein sequence ID" value="TQQ81105.1"/>
    <property type="molecule type" value="Genomic_DNA"/>
</dbReference>
<keyword evidence="5" id="KW-1185">Reference proteome</keyword>
<comment type="caution">
    <text evidence="4">The sequence shown here is derived from an EMBL/GenBank/DDBJ whole genome shotgun (WGS) entry which is preliminary data.</text>
</comment>
<dbReference type="GO" id="GO:0016491">
    <property type="term" value="F:oxidoreductase activity"/>
    <property type="evidence" value="ECO:0007669"/>
    <property type="project" value="InterPro"/>
</dbReference>
<feature type="region of interest" description="Disordered" evidence="2">
    <location>
        <begin position="1"/>
        <end position="27"/>
    </location>
</feature>
<sequence length="171" mass="18417">MLDTGETAPDMTLPMATPEAAAAKPRGEYRTADVERFELSETLADGPVTLVTIPGVYSQGCTEELCTIADRHTDLGELPGQVYALSADTPWSQLAFIDEYDISYPLLSGFNSDVLRQLGVRRPDGILQGIATRTAFVIGPDRDVAYTWEADDSLVPDFDAVTDAVAAAETD</sequence>
<protein>
    <submittedName>
        <fullName evidence="4">Redoxin domain-containing protein</fullName>
    </submittedName>
</protein>
<organism evidence="4 5">
    <name type="scientific">Halonotius terrestris</name>
    <dbReference type="NCBI Taxonomy" id="2487750"/>
    <lineage>
        <taxon>Archaea</taxon>
        <taxon>Methanobacteriati</taxon>
        <taxon>Methanobacteriota</taxon>
        <taxon>Stenosarchaea group</taxon>
        <taxon>Halobacteria</taxon>
        <taxon>Halobacteriales</taxon>
        <taxon>Haloferacaceae</taxon>
        <taxon>Halonotius</taxon>
    </lineage>
</organism>
<keyword evidence="1" id="KW-0676">Redox-active center</keyword>
<reference evidence="4" key="1">
    <citation type="submission" date="2019-02" db="EMBL/GenBank/DDBJ databases">
        <title>Halonotius sp. a new haloarchaeum isolated from saline soil.</title>
        <authorList>
            <person name="Duran-Viseras A."/>
            <person name="Sanchez-Porro C."/>
            <person name="Ventosa A."/>
        </authorList>
    </citation>
    <scope>NUCLEOTIDE SEQUENCE</scope>
    <source>
        <strain evidence="4">F15B</strain>
    </source>
</reference>
<dbReference type="InterPro" id="IPR050455">
    <property type="entry name" value="Tpx_Peroxidase_subfamily"/>
</dbReference>
<dbReference type="PROSITE" id="PS51352">
    <property type="entry name" value="THIOREDOXIN_2"/>
    <property type="match status" value="1"/>
</dbReference>
<dbReference type="SUPFAM" id="SSF52833">
    <property type="entry name" value="Thioredoxin-like"/>
    <property type="match status" value="1"/>
</dbReference>
<evidence type="ECO:0000313" key="4">
    <source>
        <dbReference type="EMBL" id="TQQ81105.1"/>
    </source>
</evidence>
<dbReference type="InterPro" id="IPR013766">
    <property type="entry name" value="Thioredoxin_domain"/>
</dbReference>